<dbReference type="InterPro" id="IPR002347">
    <property type="entry name" value="SDR_fam"/>
</dbReference>
<evidence type="ECO:0000313" key="2">
    <source>
        <dbReference type="EMBL" id="AUW93184.1"/>
    </source>
</evidence>
<evidence type="ECO:0008006" key="4">
    <source>
        <dbReference type="Google" id="ProtNLM"/>
    </source>
</evidence>
<dbReference type="PRINTS" id="PR00081">
    <property type="entry name" value="GDHRDH"/>
</dbReference>
<sequence>MNNRPVLVVTGLTSSIGRELGTMLVNDWRIFGISRNPPQVPDPYEWIVADLSVAGQGADHLVQRLAQDNIVHVQGFVHLAGVVFSDAAVATTGYEWDYTCAVNLRSAFELAVVLKPFLTTTASVVFVSSVDAALSSAAGPAAAYGASKAGLNGLVRHLAAEWGQDGIRVNSVMLGALQEGMSAQNPQVASELARRIALGRLGTARDAAQAIRFLLDSEASSYITGIALQVDGGLNIRY</sequence>
<dbReference type="Proteomes" id="UP000325292">
    <property type="component" value="Chromosome"/>
</dbReference>
<evidence type="ECO:0000256" key="1">
    <source>
        <dbReference type="ARBA" id="ARBA00006484"/>
    </source>
</evidence>
<proteinExistence type="inferred from homology"/>
<gene>
    <name evidence="2" type="ORF">BXT84_03800</name>
</gene>
<dbReference type="Gene3D" id="3.40.50.720">
    <property type="entry name" value="NAD(P)-binding Rossmann-like Domain"/>
    <property type="match status" value="1"/>
</dbReference>
<protein>
    <recommendedName>
        <fullName evidence="4">Short-chain dehydrogenase</fullName>
    </recommendedName>
</protein>
<accession>A0ABM6RPB4</accession>
<name>A0ABM6RPB4_9FIRM</name>
<dbReference type="CDD" id="cd05233">
    <property type="entry name" value="SDR_c"/>
    <property type="match status" value="1"/>
</dbReference>
<dbReference type="SUPFAM" id="SSF51735">
    <property type="entry name" value="NAD(P)-binding Rossmann-fold domains"/>
    <property type="match status" value="1"/>
</dbReference>
<evidence type="ECO:0000313" key="3">
    <source>
        <dbReference type="Proteomes" id="UP000325292"/>
    </source>
</evidence>
<organism evidence="2 3">
    <name type="scientific">Sulfobacillus thermotolerans</name>
    <dbReference type="NCBI Taxonomy" id="338644"/>
    <lineage>
        <taxon>Bacteria</taxon>
        <taxon>Bacillati</taxon>
        <taxon>Bacillota</taxon>
        <taxon>Clostridia</taxon>
        <taxon>Eubacteriales</taxon>
        <taxon>Clostridiales Family XVII. Incertae Sedis</taxon>
        <taxon>Sulfobacillus</taxon>
    </lineage>
</organism>
<dbReference type="PANTHER" id="PTHR42760:SF135">
    <property type="entry name" value="BLL7886 PROTEIN"/>
    <property type="match status" value="1"/>
</dbReference>
<dbReference type="Pfam" id="PF13561">
    <property type="entry name" value="adh_short_C2"/>
    <property type="match status" value="1"/>
</dbReference>
<comment type="similarity">
    <text evidence="1">Belongs to the short-chain dehydrogenases/reductases (SDR) family.</text>
</comment>
<keyword evidence="3" id="KW-1185">Reference proteome</keyword>
<dbReference type="InterPro" id="IPR036291">
    <property type="entry name" value="NAD(P)-bd_dom_sf"/>
</dbReference>
<dbReference type="PROSITE" id="PS00061">
    <property type="entry name" value="ADH_SHORT"/>
    <property type="match status" value="1"/>
</dbReference>
<reference evidence="2 3" key="1">
    <citation type="journal article" date="2019" name="Sci. Rep.">
        <title>Sulfobacillus thermotolerans: new insights into resistance and metabolic capacities of acidophilic chemolithotrophs.</title>
        <authorList>
            <person name="Panyushkina A.E."/>
            <person name="Babenko V.V."/>
            <person name="Nikitina A.S."/>
            <person name="Selezneva O.V."/>
            <person name="Tsaplina I.A."/>
            <person name="Letarova M.A."/>
            <person name="Kostryukova E.S."/>
            <person name="Letarov A.V."/>
        </authorList>
    </citation>
    <scope>NUCLEOTIDE SEQUENCE [LARGE SCALE GENOMIC DNA]</scope>
    <source>
        <strain evidence="2 3">Kr1</strain>
    </source>
</reference>
<dbReference type="InterPro" id="IPR020904">
    <property type="entry name" value="Sc_DH/Rdtase_CS"/>
</dbReference>
<dbReference type="PANTHER" id="PTHR42760">
    <property type="entry name" value="SHORT-CHAIN DEHYDROGENASES/REDUCTASES FAMILY MEMBER"/>
    <property type="match status" value="1"/>
</dbReference>
<dbReference type="EMBL" id="CP019454">
    <property type="protein sequence ID" value="AUW93184.1"/>
    <property type="molecule type" value="Genomic_DNA"/>
</dbReference>